<evidence type="ECO:0000256" key="1">
    <source>
        <dbReference type="ARBA" id="ARBA00007921"/>
    </source>
</evidence>
<evidence type="ECO:0000313" key="11">
    <source>
        <dbReference type="EMBL" id="AHA28077.1"/>
    </source>
</evidence>
<feature type="domain" description="Era-type G" evidence="10">
    <location>
        <begin position="13"/>
        <end position="180"/>
    </location>
</feature>
<dbReference type="Proteomes" id="UP000017862">
    <property type="component" value="Chromosome"/>
</dbReference>
<dbReference type="InterPro" id="IPR005662">
    <property type="entry name" value="GTPase_Era-like"/>
</dbReference>
<dbReference type="KEGG" id="lar:lam_731"/>
<evidence type="ECO:0000259" key="10">
    <source>
        <dbReference type="PROSITE" id="PS51713"/>
    </source>
</evidence>
<feature type="region of interest" description="G3" evidence="7">
    <location>
        <begin position="68"/>
        <end position="71"/>
    </location>
</feature>
<comment type="subunit">
    <text evidence="6">Monomer.</text>
</comment>
<dbReference type="GO" id="GO:0005829">
    <property type="term" value="C:cytosol"/>
    <property type="evidence" value="ECO:0007669"/>
    <property type="project" value="TreeGrafter"/>
</dbReference>
<comment type="similarity">
    <text evidence="1 6 7 8">Belongs to the TRAFAC class TrmE-Era-EngA-EngB-Septin-like GTPase superfamily. Era GTPase family.</text>
</comment>
<keyword evidence="6" id="KW-0963">Cytoplasm</keyword>
<evidence type="ECO:0000256" key="8">
    <source>
        <dbReference type="RuleBase" id="RU003761"/>
    </source>
</evidence>
<evidence type="ECO:0000256" key="4">
    <source>
        <dbReference type="ARBA" id="ARBA00022884"/>
    </source>
</evidence>
<evidence type="ECO:0000256" key="3">
    <source>
        <dbReference type="ARBA" id="ARBA00022741"/>
    </source>
</evidence>
<keyword evidence="6" id="KW-0472">Membrane</keyword>
<evidence type="ECO:0000256" key="2">
    <source>
        <dbReference type="ARBA" id="ARBA00020484"/>
    </source>
</evidence>
<feature type="region of interest" description="G2" evidence="7">
    <location>
        <begin position="47"/>
        <end position="51"/>
    </location>
</feature>
<dbReference type="GO" id="GO:0005886">
    <property type="term" value="C:plasma membrane"/>
    <property type="evidence" value="ECO:0007669"/>
    <property type="project" value="UniProtKB-SubCell"/>
</dbReference>
<evidence type="ECO:0000256" key="5">
    <source>
        <dbReference type="ARBA" id="ARBA00023134"/>
    </source>
</evidence>
<dbReference type="HOGENOM" id="CLU_038009_1_1_5"/>
<dbReference type="STRING" id="1261131.lam_731"/>
<dbReference type="InterPro" id="IPR015946">
    <property type="entry name" value="KH_dom-like_a/b"/>
</dbReference>
<organism evidence="11 12">
    <name type="scientific">Candidatus Liberibacter americanus str. Sao Paulo</name>
    <dbReference type="NCBI Taxonomy" id="1261131"/>
    <lineage>
        <taxon>Bacteria</taxon>
        <taxon>Pseudomonadati</taxon>
        <taxon>Pseudomonadota</taxon>
        <taxon>Alphaproteobacteria</taxon>
        <taxon>Hyphomicrobiales</taxon>
        <taxon>Rhizobiaceae</taxon>
        <taxon>Liberibacter</taxon>
    </lineage>
</organism>
<feature type="domain" description="KH type-2" evidence="9">
    <location>
        <begin position="211"/>
        <end position="288"/>
    </location>
</feature>
<dbReference type="InterPro" id="IPR006073">
    <property type="entry name" value="GTP-bd"/>
</dbReference>
<dbReference type="RefSeq" id="WP_007557375.1">
    <property type="nucleotide sequence ID" value="NC_022793.1"/>
</dbReference>
<evidence type="ECO:0000313" key="12">
    <source>
        <dbReference type="Proteomes" id="UP000017862"/>
    </source>
</evidence>
<keyword evidence="6" id="KW-0690">Ribosome biogenesis</keyword>
<proteinExistence type="inferred from homology"/>
<feature type="binding site" evidence="6">
    <location>
        <begin position="130"/>
        <end position="133"/>
    </location>
    <ligand>
        <name>GTP</name>
        <dbReference type="ChEBI" id="CHEBI:37565"/>
    </ligand>
</feature>
<dbReference type="AlphaFoldDB" id="U6B8L0"/>
<accession>U6B8L0</accession>
<feature type="binding site" evidence="6">
    <location>
        <begin position="21"/>
        <end position="28"/>
    </location>
    <ligand>
        <name>GTP</name>
        <dbReference type="ChEBI" id="CHEBI:37565"/>
    </ligand>
</feature>
<reference evidence="11 12" key="1">
    <citation type="journal article" date="2014" name="Mol. Plant Microbe Interact.">
        <title>The complete genome sequence of Candidatus Liberibacter americanus, associated with citrus Huanglongbing.</title>
        <authorList>
            <person name="Wulff N.A."/>
            <person name="Zhang S."/>
            <person name="Setubal J.C."/>
            <person name="Almeida N.F."/>
            <person name="Martins E.C."/>
            <person name="Harakava R."/>
            <person name="Kumar D."/>
            <person name="Rangel L.T."/>
            <person name="Foissac X."/>
            <person name="Bove J."/>
            <person name="Gabriel D.W."/>
        </authorList>
    </citation>
    <scope>NUCLEOTIDE SEQUENCE [LARGE SCALE GENOMIC DNA]</scope>
    <source>
        <strain evidence="11 12">Sao Paulo</strain>
    </source>
</reference>
<keyword evidence="5 6" id="KW-0342">GTP-binding</keyword>
<feature type="region of interest" description="G4" evidence="7">
    <location>
        <begin position="130"/>
        <end position="133"/>
    </location>
</feature>
<dbReference type="PROSITE" id="PS50823">
    <property type="entry name" value="KH_TYPE_2"/>
    <property type="match status" value="1"/>
</dbReference>
<dbReference type="GO" id="GO:0043024">
    <property type="term" value="F:ribosomal small subunit binding"/>
    <property type="evidence" value="ECO:0007669"/>
    <property type="project" value="TreeGrafter"/>
</dbReference>
<sequence>MDAKNNISESQSRSGCIALIGATNAGKSTLVNRFVGAKVSIVTHKVQTTRWIVRGIVSVNQSQAVFLDTPGIFNAKDSYHKLMIKSSWSTIRYSDIVLLVVDSNRGLKPDVHAIFKEIEKRSSRIVLVLNKIDCVKPEQLFEQSKIANDLFSIERTFAVSATKGYGCDDVLNYLCSTLPVAPFIYPEDQISDLPMSRFSAEITREKLFLHLHQEIPYSSYVITDKWEERKDGSVLIRQVIYVERSNHKKIILGKNGSIIKTISSEARHEIAKIVEKPVHIFIFIKVKKDWGNDMISLSQIGA</sequence>
<keyword evidence="3 6" id="KW-0547">Nucleotide-binding</keyword>
<protein>
    <recommendedName>
        <fullName evidence="2 6">GTPase Era</fullName>
    </recommendedName>
</protein>
<dbReference type="eggNOG" id="COG1159">
    <property type="taxonomic scope" value="Bacteria"/>
</dbReference>
<dbReference type="SUPFAM" id="SSF52540">
    <property type="entry name" value="P-loop containing nucleoside triphosphate hydrolases"/>
    <property type="match status" value="1"/>
</dbReference>
<dbReference type="CDD" id="cd22534">
    <property type="entry name" value="KH-II_Era"/>
    <property type="match status" value="1"/>
</dbReference>
<keyword evidence="12" id="KW-1185">Reference proteome</keyword>
<dbReference type="EMBL" id="CP006604">
    <property type="protein sequence ID" value="AHA28077.1"/>
    <property type="molecule type" value="Genomic_DNA"/>
</dbReference>
<dbReference type="PROSITE" id="PS51713">
    <property type="entry name" value="G_ERA"/>
    <property type="match status" value="1"/>
</dbReference>
<dbReference type="SUPFAM" id="SSF54814">
    <property type="entry name" value="Prokaryotic type KH domain (KH-domain type II)"/>
    <property type="match status" value="1"/>
</dbReference>
<dbReference type="Gene3D" id="3.40.50.300">
    <property type="entry name" value="P-loop containing nucleotide triphosphate hydrolases"/>
    <property type="match status" value="1"/>
</dbReference>
<dbReference type="NCBIfam" id="TIGR00436">
    <property type="entry name" value="era"/>
    <property type="match status" value="1"/>
</dbReference>
<dbReference type="Pfam" id="PF07650">
    <property type="entry name" value="KH_2"/>
    <property type="match status" value="1"/>
</dbReference>
<evidence type="ECO:0000256" key="6">
    <source>
        <dbReference type="HAMAP-Rule" id="MF_00367"/>
    </source>
</evidence>
<keyword evidence="6" id="KW-1003">Cell membrane</keyword>
<dbReference type="InterPro" id="IPR030388">
    <property type="entry name" value="G_ERA_dom"/>
</dbReference>
<keyword evidence="4 6" id="KW-0694">RNA-binding</keyword>
<dbReference type="PANTHER" id="PTHR42698:SF1">
    <property type="entry name" value="GTPASE ERA, MITOCHONDRIAL"/>
    <property type="match status" value="1"/>
</dbReference>
<dbReference type="PATRIC" id="fig|1261131.3.peg.701"/>
<dbReference type="CDD" id="cd04163">
    <property type="entry name" value="Era"/>
    <property type="match status" value="1"/>
</dbReference>
<comment type="function">
    <text evidence="6">An essential GTPase that binds both GDP and GTP, with rapid nucleotide exchange. Plays a role in 16S rRNA processing and 30S ribosomal subunit biogenesis and possibly also in cell cycle regulation and energy metabolism.</text>
</comment>
<dbReference type="InterPro" id="IPR027417">
    <property type="entry name" value="P-loop_NTPase"/>
</dbReference>
<evidence type="ECO:0000256" key="7">
    <source>
        <dbReference type="PROSITE-ProRule" id="PRU01050"/>
    </source>
</evidence>
<dbReference type="InterPro" id="IPR004044">
    <property type="entry name" value="KH_dom_type_2"/>
</dbReference>
<evidence type="ECO:0000259" key="9">
    <source>
        <dbReference type="PROSITE" id="PS50823"/>
    </source>
</evidence>
<dbReference type="NCBIfam" id="TIGR00231">
    <property type="entry name" value="small_GTP"/>
    <property type="match status" value="1"/>
</dbReference>
<dbReference type="InterPro" id="IPR009019">
    <property type="entry name" value="KH_sf_prok-type"/>
</dbReference>
<dbReference type="PANTHER" id="PTHR42698">
    <property type="entry name" value="GTPASE ERA"/>
    <property type="match status" value="1"/>
</dbReference>
<dbReference type="GO" id="GO:0070181">
    <property type="term" value="F:small ribosomal subunit rRNA binding"/>
    <property type="evidence" value="ECO:0007669"/>
    <property type="project" value="UniProtKB-UniRule"/>
</dbReference>
<feature type="region of interest" description="G5" evidence="7">
    <location>
        <begin position="159"/>
        <end position="161"/>
    </location>
</feature>
<comment type="subcellular location">
    <subcellularLocation>
        <location evidence="6">Cytoplasm</location>
    </subcellularLocation>
    <subcellularLocation>
        <location evidence="6">Cell membrane</location>
        <topology evidence="6">Peripheral membrane protein</topology>
    </subcellularLocation>
</comment>
<gene>
    <name evidence="6 11" type="primary">era</name>
    <name evidence="11" type="ORF">lam_731</name>
</gene>
<dbReference type="NCBIfam" id="NF000908">
    <property type="entry name" value="PRK00089.1"/>
    <property type="match status" value="1"/>
</dbReference>
<feature type="region of interest" description="G1" evidence="7">
    <location>
        <begin position="21"/>
        <end position="28"/>
    </location>
</feature>
<dbReference type="HAMAP" id="MF_00367">
    <property type="entry name" value="GTPase_Era"/>
    <property type="match status" value="1"/>
</dbReference>
<dbReference type="InterPro" id="IPR005225">
    <property type="entry name" value="Small_GTP-bd"/>
</dbReference>
<dbReference type="Gene3D" id="3.30.300.20">
    <property type="match status" value="1"/>
</dbReference>
<dbReference type="Pfam" id="PF01926">
    <property type="entry name" value="MMR_HSR1"/>
    <property type="match status" value="1"/>
</dbReference>
<feature type="binding site" evidence="6">
    <location>
        <begin position="68"/>
        <end position="72"/>
    </location>
    <ligand>
        <name>GTP</name>
        <dbReference type="ChEBI" id="CHEBI:37565"/>
    </ligand>
</feature>
<name>U6B8L0_9HYPH</name>
<keyword evidence="6" id="KW-0699">rRNA-binding</keyword>
<dbReference type="GO" id="GO:0005525">
    <property type="term" value="F:GTP binding"/>
    <property type="evidence" value="ECO:0007669"/>
    <property type="project" value="UniProtKB-UniRule"/>
</dbReference>
<dbReference type="GO" id="GO:0000028">
    <property type="term" value="P:ribosomal small subunit assembly"/>
    <property type="evidence" value="ECO:0007669"/>
    <property type="project" value="TreeGrafter"/>
</dbReference>
<dbReference type="GO" id="GO:0003924">
    <property type="term" value="F:GTPase activity"/>
    <property type="evidence" value="ECO:0007669"/>
    <property type="project" value="UniProtKB-UniRule"/>
</dbReference>